<evidence type="ECO:0000256" key="1">
    <source>
        <dbReference type="SAM" id="MobiDB-lite"/>
    </source>
</evidence>
<protein>
    <submittedName>
        <fullName evidence="3">Arc family DNA-binding protein</fullName>
    </submittedName>
</protein>
<dbReference type="SUPFAM" id="SSF47598">
    <property type="entry name" value="Ribbon-helix-helix"/>
    <property type="match status" value="2"/>
</dbReference>
<dbReference type="Gene3D" id="1.10.1220.10">
    <property type="entry name" value="Met repressor-like"/>
    <property type="match status" value="2"/>
</dbReference>
<comment type="caution">
    <text evidence="3">The sequence shown here is derived from an EMBL/GenBank/DDBJ whole genome shotgun (WGS) entry which is preliminary data.</text>
</comment>
<dbReference type="Pfam" id="PF03869">
    <property type="entry name" value="Arc"/>
    <property type="match status" value="1"/>
</dbReference>
<evidence type="ECO:0000313" key="3">
    <source>
        <dbReference type="EMBL" id="MDV4190302.1"/>
    </source>
</evidence>
<dbReference type="InterPro" id="IPR005569">
    <property type="entry name" value="Arc_DNA-bd_dom"/>
</dbReference>
<dbReference type="Proteomes" id="UP001187203">
    <property type="component" value="Unassembled WGS sequence"/>
</dbReference>
<dbReference type="InterPro" id="IPR010985">
    <property type="entry name" value="Ribbon_hlx_hlx"/>
</dbReference>
<feature type="domain" description="Arc-like DNA binding" evidence="2">
    <location>
        <begin position="10"/>
        <end position="48"/>
    </location>
</feature>
<reference evidence="4" key="1">
    <citation type="journal article" date="2023" name="Int. J. Mol. Sci.">
        <title>Genomic and Metabolic Characterization of Plant Growth-Promoting Rhizobacteria Isolated from Nodules of Clovers Grown in Non-Farmed Soil.</title>
        <authorList>
            <person name="Wojcik M."/>
            <person name="Koper P."/>
            <person name="Zebracki K."/>
            <person name="Marczak M."/>
            <person name="Mazur A."/>
        </authorList>
    </citation>
    <scope>NUCLEOTIDE SEQUENCE [LARGE SCALE GENOMIC DNA]</scope>
    <source>
        <strain evidence="4">KB12</strain>
    </source>
</reference>
<keyword evidence="3" id="KW-0238">DNA-binding</keyword>
<evidence type="ECO:0000259" key="2">
    <source>
        <dbReference type="Pfam" id="PF03869"/>
    </source>
</evidence>
<organism evidence="3 4">
    <name type="scientific">Rhizobium brockwellii</name>
    <dbReference type="NCBI Taxonomy" id="3019932"/>
    <lineage>
        <taxon>Bacteria</taxon>
        <taxon>Pseudomonadati</taxon>
        <taxon>Pseudomonadota</taxon>
        <taxon>Alphaproteobacteria</taxon>
        <taxon>Hyphomicrobiales</taxon>
        <taxon>Rhizobiaceae</taxon>
        <taxon>Rhizobium/Agrobacterium group</taxon>
        <taxon>Rhizobium</taxon>
    </lineage>
</organism>
<gene>
    <name evidence="3" type="ORF">R1523_32940</name>
</gene>
<dbReference type="RefSeq" id="WP_317277252.1">
    <property type="nucleotide sequence ID" value="NZ_JAWJWH010000027.1"/>
</dbReference>
<accession>A0ABU3YXA4</accession>
<sequence length="272" mass="31585">MAKTERGSEQAMIRLPEGMRDQLKAEAERSGRSMNAEIVDRLEQSFRSPLVLPDELIDRIKVYADRHDRTVTEEIMRLLEREYPQQWDVDERMQYLGTLLAVLKGGTADARINQFIIDVRDTVEGVIGGRVKGVDEKARNEVASLWQQYQEHLAEQEYEDQIDPDLDEEEERMLELVGRTEKLAEPLPDPQRDYFKLTDVLPDKLFSELTKSLTTGDKQGAADLIARIDQEDLTRWIEESKLDWFERERRRQAGEDLEEPPADGINPFPKKD</sequence>
<evidence type="ECO:0000313" key="4">
    <source>
        <dbReference type="Proteomes" id="UP001187203"/>
    </source>
</evidence>
<name>A0ABU3YXA4_9HYPH</name>
<dbReference type="InterPro" id="IPR013321">
    <property type="entry name" value="Arc_rbn_hlx_hlx"/>
</dbReference>
<dbReference type="EMBL" id="JAWJWI010000027">
    <property type="protein sequence ID" value="MDV4190302.1"/>
    <property type="molecule type" value="Genomic_DNA"/>
</dbReference>
<feature type="region of interest" description="Disordered" evidence="1">
    <location>
        <begin position="250"/>
        <end position="272"/>
    </location>
</feature>
<proteinExistence type="predicted"/>
<keyword evidence="4" id="KW-1185">Reference proteome</keyword>
<dbReference type="GO" id="GO:0003677">
    <property type="term" value="F:DNA binding"/>
    <property type="evidence" value="ECO:0007669"/>
    <property type="project" value="UniProtKB-KW"/>
</dbReference>